<comment type="caution">
    <text evidence="1">The sequence shown here is derived from an EMBL/GenBank/DDBJ whole genome shotgun (WGS) entry which is preliminary data.</text>
</comment>
<protein>
    <recommendedName>
        <fullName evidence="3">N-acetyltransferase domain-containing protein</fullName>
    </recommendedName>
</protein>
<accession>A0A512BJC0</accession>
<dbReference type="EMBL" id="BJYT01000037">
    <property type="protein sequence ID" value="GEO12054.1"/>
    <property type="molecule type" value="Genomic_DNA"/>
</dbReference>
<name>A0A512BJC0_9BACT</name>
<dbReference type="Proteomes" id="UP000321513">
    <property type="component" value="Unassembled WGS sequence"/>
</dbReference>
<reference evidence="1 2" key="1">
    <citation type="submission" date="2019-07" db="EMBL/GenBank/DDBJ databases">
        <title>Whole genome shotgun sequence of Segetibacter aerophilus NBRC 106135.</title>
        <authorList>
            <person name="Hosoyama A."/>
            <person name="Uohara A."/>
            <person name="Ohji S."/>
            <person name="Ichikawa N."/>
        </authorList>
    </citation>
    <scope>NUCLEOTIDE SEQUENCE [LARGE SCALE GENOMIC DNA]</scope>
    <source>
        <strain evidence="1 2">NBRC 106135</strain>
    </source>
</reference>
<organism evidence="1 2">
    <name type="scientific">Segetibacter aerophilus</name>
    <dbReference type="NCBI Taxonomy" id="670293"/>
    <lineage>
        <taxon>Bacteria</taxon>
        <taxon>Pseudomonadati</taxon>
        <taxon>Bacteroidota</taxon>
        <taxon>Chitinophagia</taxon>
        <taxon>Chitinophagales</taxon>
        <taxon>Chitinophagaceae</taxon>
        <taxon>Segetibacter</taxon>
    </lineage>
</organism>
<keyword evidence="2" id="KW-1185">Reference proteome</keyword>
<gene>
    <name evidence="1" type="ORF">SAE01_45500</name>
</gene>
<dbReference type="AlphaFoldDB" id="A0A512BJC0"/>
<evidence type="ECO:0000313" key="1">
    <source>
        <dbReference type="EMBL" id="GEO12054.1"/>
    </source>
</evidence>
<proteinExistence type="predicted"/>
<evidence type="ECO:0008006" key="3">
    <source>
        <dbReference type="Google" id="ProtNLM"/>
    </source>
</evidence>
<sequence length="339" mass="39322">MLTFERSPDFFTGSKIQSENMQTYTCVKKNSGEIVGVFSVGKRRVFYQQEIKNVRYFSDLRIDPKERGSRLLYQIGRYIIDHGILGDDVAQTIVFADNEVMLKLIDKLAQPEKRMSLFKFFPAGEYISYMVKFSSGRQSEGDYMVRKAGTKDITQMQSLVLSEGSKKEFFPYYDFNFSGNDYYRGLAFDNYYLAFKGEELVGMAGVWDQHSIKQTRIYDYSTSYKMLRPALNIYGRLTNGFILPSKGTVLRYLTIHSIIIKNNESAIFDSILNKINNDFRTGAFDYFLVGLDERDSLNDSMRKFSNKKIVKGRHFIVANKDEIEESLQHSLYYLEAARI</sequence>
<evidence type="ECO:0000313" key="2">
    <source>
        <dbReference type="Proteomes" id="UP000321513"/>
    </source>
</evidence>